<evidence type="ECO:0000313" key="3">
    <source>
        <dbReference type="Proteomes" id="UP000555407"/>
    </source>
</evidence>
<dbReference type="EMBL" id="JAASRO010000001">
    <property type="protein sequence ID" value="NIK61818.1"/>
    <property type="molecule type" value="Genomic_DNA"/>
</dbReference>
<keyword evidence="3" id="KW-1185">Reference proteome</keyword>
<keyword evidence="1" id="KW-0732">Signal</keyword>
<evidence type="ECO:0000313" key="2">
    <source>
        <dbReference type="EMBL" id="NIK61818.1"/>
    </source>
</evidence>
<proteinExistence type="predicted"/>
<feature type="chain" id="PRO_5031390941" description="DUF2690 domain-containing protein" evidence="1">
    <location>
        <begin position="29"/>
        <end position="163"/>
    </location>
</feature>
<sequence length="163" mass="16875">MKTLGILLSTAGLAGVGAFALSAAPAEAATTATTATTATCSGATSIASAPMLRDQKPPSWGTVRLVRDSCYQYWAEITMASKVVANARANAFLVQYGGSNSGRVLSCDSSGGNGAVIQGQRTCRTPKVKALSGSITFAAIGREYHNYGGGYEEISENVTRRTR</sequence>
<gene>
    <name evidence="2" type="ORF">BJY22_007535</name>
</gene>
<dbReference type="RefSeq" id="WP_167216574.1">
    <property type="nucleotide sequence ID" value="NZ_JAASRO010000001.1"/>
</dbReference>
<accession>A0A7X6A5C0</accession>
<comment type="caution">
    <text evidence="2">The sequence shown here is derived from an EMBL/GenBank/DDBJ whole genome shotgun (WGS) entry which is preliminary data.</text>
</comment>
<protein>
    <recommendedName>
        <fullName evidence="4">DUF2690 domain-containing protein</fullName>
    </recommendedName>
</protein>
<dbReference type="Proteomes" id="UP000555407">
    <property type="component" value="Unassembled WGS sequence"/>
</dbReference>
<reference evidence="2 3" key="1">
    <citation type="submission" date="2020-03" db="EMBL/GenBank/DDBJ databases">
        <title>Sequencing the genomes of 1000 actinobacteria strains.</title>
        <authorList>
            <person name="Klenk H.-P."/>
        </authorList>
    </citation>
    <scope>NUCLEOTIDE SEQUENCE [LARGE SCALE GENOMIC DNA]</scope>
    <source>
        <strain evidence="2 3">DSM 45490</strain>
    </source>
</reference>
<dbReference type="AlphaFoldDB" id="A0A7X6A5C0"/>
<organism evidence="2 3">
    <name type="scientific">Kribbella shirazensis</name>
    <dbReference type="NCBI Taxonomy" id="1105143"/>
    <lineage>
        <taxon>Bacteria</taxon>
        <taxon>Bacillati</taxon>
        <taxon>Actinomycetota</taxon>
        <taxon>Actinomycetes</taxon>
        <taxon>Propionibacteriales</taxon>
        <taxon>Kribbellaceae</taxon>
        <taxon>Kribbella</taxon>
    </lineage>
</organism>
<name>A0A7X6A5C0_9ACTN</name>
<feature type="signal peptide" evidence="1">
    <location>
        <begin position="1"/>
        <end position="28"/>
    </location>
</feature>
<evidence type="ECO:0008006" key="4">
    <source>
        <dbReference type="Google" id="ProtNLM"/>
    </source>
</evidence>
<evidence type="ECO:0000256" key="1">
    <source>
        <dbReference type="SAM" id="SignalP"/>
    </source>
</evidence>